<dbReference type="EMBL" id="DNNA01000270">
    <property type="protein sequence ID" value="HBC35942.1"/>
    <property type="molecule type" value="Genomic_DNA"/>
</dbReference>
<comment type="caution">
    <text evidence="1">The sequence shown here is derived from an EMBL/GenBank/DDBJ whole genome shotgun (WGS) entry which is preliminary data.</text>
</comment>
<dbReference type="AlphaFoldDB" id="A0A352IWV9"/>
<accession>A0A352IWV9</accession>
<organism evidence="1 2">
    <name type="scientific">Marinobacter adhaerens</name>
    <dbReference type="NCBI Taxonomy" id="1033846"/>
    <lineage>
        <taxon>Bacteria</taxon>
        <taxon>Pseudomonadati</taxon>
        <taxon>Pseudomonadota</taxon>
        <taxon>Gammaproteobacteria</taxon>
        <taxon>Pseudomonadales</taxon>
        <taxon>Marinobacteraceae</taxon>
        <taxon>Marinobacter</taxon>
    </lineage>
</organism>
<protein>
    <submittedName>
        <fullName evidence="1">Uncharacterized protein</fullName>
    </submittedName>
</protein>
<dbReference type="Proteomes" id="UP000263489">
    <property type="component" value="Unassembled WGS sequence"/>
</dbReference>
<evidence type="ECO:0000313" key="2">
    <source>
        <dbReference type="Proteomes" id="UP000263489"/>
    </source>
</evidence>
<sequence>MKAQFKSLYDRGIENASSRIGGQGGIKPFAVAMTPSGESRAIRIKQAESMPADVALEVLRRSLGALAKQGKLAATAVFYVTDNPNSDASNDRVLIAEMEHILGPHLAQVTPYRITKGTPEFGEPAAIEVPSQIFNQKDE</sequence>
<gene>
    <name evidence="1" type="ORF">DC045_16880</name>
</gene>
<reference evidence="1 2" key="1">
    <citation type="journal article" date="2018" name="Nat. Biotechnol.">
        <title>A standardized bacterial taxonomy based on genome phylogeny substantially revises the tree of life.</title>
        <authorList>
            <person name="Parks D.H."/>
            <person name="Chuvochina M."/>
            <person name="Waite D.W."/>
            <person name="Rinke C."/>
            <person name="Skarshewski A."/>
            <person name="Chaumeil P.A."/>
            <person name="Hugenholtz P."/>
        </authorList>
    </citation>
    <scope>NUCLEOTIDE SEQUENCE [LARGE SCALE GENOMIC DNA]</scope>
    <source>
        <strain evidence="1">UBA9380</strain>
    </source>
</reference>
<proteinExistence type="predicted"/>
<evidence type="ECO:0000313" key="1">
    <source>
        <dbReference type="EMBL" id="HBC35942.1"/>
    </source>
</evidence>
<name>A0A352IWV9_9GAMM</name>